<dbReference type="InterPro" id="IPR036942">
    <property type="entry name" value="Beta-barrel_TonB_sf"/>
</dbReference>
<evidence type="ECO:0000259" key="4">
    <source>
        <dbReference type="Pfam" id="PF07715"/>
    </source>
</evidence>
<dbReference type="Gene3D" id="2.60.40.1120">
    <property type="entry name" value="Carboxypeptidase-like, regulatory domain"/>
    <property type="match status" value="1"/>
</dbReference>
<dbReference type="Gene3D" id="2.170.130.10">
    <property type="entry name" value="TonB-dependent receptor, plug domain"/>
    <property type="match status" value="1"/>
</dbReference>
<evidence type="ECO:0000256" key="1">
    <source>
        <dbReference type="ARBA" id="ARBA00004442"/>
    </source>
</evidence>
<dbReference type="SUPFAM" id="SSF49464">
    <property type="entry name" value="Carboxypeptidase regulatory domain-like"/>
    <property type="match status" value="1"/>
</dbReference>
<reference evidence="6 7" key="1">
    <citation type="submission" date="2023-12" db="EMBL/GenBank/DDBJ databases">
        <title>Novel species of the genus Arcicella isolated from rivers.</title>
        <authorList>
            <person name="Lu H."/>
        </authorList>
    </citation>
    <scope>NUCLEOTIDE SEQUENCE [LARGE SCALE GENOMIC DNA]</scope>
    <source>
        <strain evidence="6 7">LMG 21963</strain>
    </source>
</reference>
<sequence length="919" mass="104040">MNKIYSLISFFILITFTAFSGTLSGIVIDKETGEPLIGANVRLDKKGFYDATGLDGSFSIKNLPAGKYQVKISYVAYETITQEVIIGKDNTFLKLSLVPDLKQSLNEVVVTATSDKSTENSARFSERKANQLMNIVSGRAIEISPDLTVANLIQRVSGISIERNSNGDGQYAILRGMDKRYNYTLVNGIKIPSPDNKYRYVPLDIFPSELLGRLEVFKTLTPDLEGDAVGGVVNMVMKDAPNQLEIKGNLAGGYNELFMNRGFTSFDASQIQKQSPYELNGSTYSATSKDFPKGTLTLQTKNPIPNIVGGLSIGNRFLQNRLGVILAGSFQNTYRGSNSKFFSSTVYDTEKTSRITSLAERQYSERQERLGLHAKIDFRLNERNKLQWYNAYMNLINEQLRDTKTTEYSSGGYDPEKGNAGLTFGVRSRLTQQQIFNSTLQGTHQLSDKFKFNWSAVYSTASNQVPDNTSFSVLGKRENFVETKIYPQQSSRRWEHNDDRDLATYLNLTYLSSWKSNPLEISTGVLYRDKQRSNFYNNYVLQPTNPFAVFGKDFNNYNEVDFTVQNPRGTVASALNYDATEKIAAGYLMAKLNTKATQFIGGLRVENTDQGYQMLFPLGELHPSGNQVYTDFLPSLNVKHSLNNIQNLRASYFRSINRPGFFEIVPGKVVNEEFQERGNPDLQRAVADNIDLRYEYFPNASDQIMAGVFYKYIKNPIEYTLQVDETRGQDVFYTPGNFGNANNYGLELDVIKYFKNFGIKANYTYTHSSITTKKNIRVRNSSGNLESISVNQTRPLYGQSEHIGNFSLLYRNSKTGWDAQLAASYTGERINTVSQFLDNDLWQEAFVQMDFSIEKKLSDRWVIFGKANNLLNTPMRVFIKNTNPVNANIPEQSKGGNDKTLIREDYYQRSYLIGIKFKY</sequence>
<keyword evidence="7" id="KW-1185">Reference proteome</keyword>
<keyword evidence="3" id="KW-0998">Cell outer membrane</keyword>
<dbReference type="Pfam" id="PF07715">
    <property type="entry name" value="Plug"/>
    <property type="match status" value="1"/>
</dbReference>
<proteinExistence type="predicted"/>
<evidence type="ECO:0000259" key="5">
    <source>
        <dbReference type="Pfam" id="PF14905"/>
    </source>
</evidence>
<dbReference type="Pfam" id="PF13715">
    <property type="entry name" value="CarbopepD_reg_2"/>
    <property type="match status" value="1"/>
</dbReference>
<dbReference type="InterPro" id="IPR012910">
    <property type="entry name" value="Plug_dom"/>
</dbReference>
<dbReference type="RefSeq" id="WP_323249009.1">
    <property type="nucleotide sequence ID" value="NZ_JAYFUL010000013.1"/>
</dbReference>
<dbReference type="Proteomes" id="UP001304671">
    <property type="component" value="Unassembled WGS sequence"/>
</dbReference>
<gene>
    <name evidence="6" type="ORF">VB264_10115</name>
</gene>
<comment type="subcellular location">
    <subcellularLocation>
        <location evidence="1">Cell outer membrane</location>
    </subcellularLocation>
</comment>
<comment type="caution">
    <text evidence="6">The sequence shown here is derived from an EMBL/GenBank/DDBJ whole genome shotgun (WGS) entry which is preliminary data.</text>
</comment>
<keyword evidence="2" id="KW-0472">Membrane</keyword>
<dbReference type="InterPro" id="IPR008969">
    <property type="entry name" value="CarboxyPept-like_regulatory"/>
</dbReference>
<dbReference type="Gene3D" id="2.40.170.20">
    <property type="entry name" value="TonB-dependent receptor, beta-barrel domain"/>
    <property type="match status" value="1"/>
</dbReference>
<feature type="domain" description="Outer membrane protein beta-barrel" evidence="5">
    <location>
        <begin position="555"/>
        <end position="885"/>
    </location>
</feature>
<dbReference type="SUPFAM" id="SSF56935">
    <property type="entry name" value="Porins"/>
    <property type="match status" value="1"/>
</dbReference>
<name>A0ABU5QMP2_9BACT</name>
<feature type="domain" description="TonB-dependent receptor plug" evidence="4">
    <location>
        <begin position="127"/>
        <end position="232"/>
    </location>
</feature>
<dbReference type="PANTHER" id="PTHR40980:SF4">
    <property type="entry name" value="TONB-DEPENDENT RECEPTOR-LIKE BETA-BARREL DOMAIN-CONTAINING PROTEIN"/>
    <property type="match status" value="1"/>
</dbReference>
<organism evidence="6 7">
    <name type="scientific">Arcicella aquatica</name>
    <dbReference type="NCBI Taxonomy" id="217141"/>
    <lineage>
        <taxon>Bacteria</taxon>
        <taxon>Pseudomonadati</taxon>
        <taxon>Bacteroidota</taxon>
        <taxon>Cytophagia</taxon>
        <taxon>Cytophagales</taxon>
        <taxon>Flectobacillaceae</taxon>
        <taxon>Arcicella</taxon>
    </lineage>
</organism>
<dbReference type="InterPro" id="IPR041700">
    <property type="entry name" value="OMP_b-brl_3"/>
</dbReference>
<evidence type="ECO:0000256" key="2">
    <source>
        <dbReference type="ARBA" id="ARBA00023136"/>
    </source>
</evidence>
<evidence type="ECO:0000256" key="3">
    <source>
        <dbReference type="ARBA" id="ARBA00023237"/>
    </source>
</evidence>
<evidence type="ECO:0000313" key="6">
    <source>
        <dbReference type="EMBL" id="MEA5258134.1"/>
    </source>
</evidence>
<dbReference type="InterPro" id="IPR037066">
    <property type="entry name" value="Plug_dom_sf"/>
</dbReference>
<dbReference type="Pfam" id="PF14905">
    <property type="entry name" value="OMP_b-brl_3"/>
    <property type="match status" value="1"/>
</dbReference>
<dbReference type="EMBL" id="JAYFUL010000013">
    <property type="protein sequence ID" value="MEA5258134.1"/>
    <property type="molecule type" value="Genomic_DNA"/>
</dbReference>
<accession>A0ABU5QMP2</accession>
<dbReference type="PANTHER" id="PTHR40980">
    <property type="entry name" value="PLUG DOMAIN-CONTAINING PROTEIN"/>
    <property type="match status" value="1"/>
</dbReference>
<evidence type="ECO:0000313" key="7">
    <source>
        <dbReference type="Proteomes" id="UP001304671"/>
    </source>
</evidence>
<protein>
    <submittedName>
        <fullName evidence="6">Outer membrane beta-barrel protein</fullName>
    </submittedName>
</protein>